<proteinExistence type="predicted"/>
<evidence type="ECO:0000313" key="2">
    <source>
        <dbReference type="EMBL" id="KAK0657306.1"/>
    </source>
</evidence>
<organism evidence="2 3">
    <name type="scientific">Cercophora newfieldiana</name>
    <dbReference type="NCBI Taxonomy" id="92897"/>
    <lineage>
        <taxon>Eukaryota</taxon>
        <taxon>Fungi</taxon>
        <taxon>Dikarya</taxon>
        <taxon>Ascomycota</taxon>
        <taxon>Pezizomycotina</taxon>
        <taxon>Sordariomycetes</taxon>
        <taxon>Sordariomycetidae</taxon>
        <taxon>Sordariales</taxon>
        <taxon>Lasiosphaeriaceae</taxon>
        <taxon>Cercophora</taxon>
    </lineage>
</organism>
<keyword evidence="1" id="KW-0812">Transmembrane</keyword>
<protein>
    <submittedName>
        <fullName evidence="2">Uncharacterized protein</fullName>
    </submittedName>
</protein>
<evidence type="ECO:0000256" key="1">
    <source>
        <dbReference type="SAM" id="Phobius"/>
    </source>
</evidence>
<accession>A0AA40CZK9</accession>
<evidence type="ECO:0000313" key="3">
    <source>
        <dbReference type="Proteomes" id="UP001174936"/>
    </source>
</evidence>
<keyword evidence="1" id="KW-0472">Membrane</keyword>
<name>A0AA40CZK9_9PEZI</name>
<dbReference type="Proteomes" id="UP001174936">
    <property type="component" value="Unassembled WGS sequence"/>
</dbReference>
<dbReference type="AlphaFoldDB" id="A0AA40CZK9"/>
<feature type="transmembrane region" description="Helical" evidence="1">
    <location>
        <begin position="33"/>
        <end position="53"/>
    </location>
</feature>
<sequence length="85" mass="9233">MLASAKWLAGIVQSVAAGLCWRDKRRCDLAFSRVISAAFGIQFAFVGACFSFPPTRVSGANLRAQPTAVTNICHRRLSQVFCQLA</sequence>
<keyword evidence="1" id="KW-1133">Transmembrane helix</keyword>
<comment type="caution">
    <text evidence="2">The sequence shown here is derived from an EMBL/GenBank/DDBJ whole genome shotgun (WGS) entry which is preliminary data.</text>
</comment>
<gene>
    <name evidence="2" type="ORF">B0T16DRAFT_57701</name>
</gene>
<reference evidence="2" key="1">
    <citation type="submission" date="2023-06" db="EMBL/GenBank/DDBJ databases">
        <title>Genome-scale phylogeny and comparative genomics of the fungal order Sordariales.</title>
        <authorList>
            <consortium name="Lawrence Berkeley National Laboratory"/>
            <person name="Hensen N."/>
            <person name="Bonometti L."/>
            <person name="Westerberg I."/>
            <person name="Brannstrom I.O."/>
            <person name="Guillou S."/>
            <person name="Cros-Aarteil S."/>
            <person name="Calhoun S."/>
            <person name="Haridas S."/>
            <person name="Kuo A."/>
            <person name="Mondo S."/>
            <person name="Pangilinan J."/>
            <person name="Riley R."/>
            <person name="Labutti K."/>
            <person name="Andreopoulos B."/>
            <person name="Lipzen A."/>
            <person name="Chen C."/>
            <person name="Yanf M."/>
            <person name="Daum C."/>
            <person name="Ng V."/>
            <person name="Clum A."/>
            <person name="Steindorff A."/>
            <person name="Ohm R."/>
            <person name="Martin F."/>
            <person name="Silar P."/>
            <person name="Natvig D."/>
            <person name="Lalanne C."/>
            <person name="Gautier V."/>
            <person name="Ament-Velasquez S.L."/>
            <person name="Kruys A."/>
            <person name="Hutchinson M.I."/>
            <person name="Powell A.J."/>
            <person name="Barry K."/>
            <person name="Miller A.N."/>
            <person name="Grigoriev I.V."/>
            <person name="Debuchy R."/>
            <person name="Gladieux P."/>
            <person name="Thoren M.H."/>
            <person name="Johannesson H."/>
        </authorList>
    </citation>
    <scope>NUCLEOTIDE SEQUENCE</scope>
    <source>
        <strain evidence="2">SMH2532-1</strain>
    </source>
</reference>
<keyword evidence="3" id="KW-1185">Reference proteome</keyword>
<dbReference type="EMBL" id="JAULSV010000001">
    <property type="protein sequence ID" value="KAK0657306.1"/>
    <property type="molecule type" value="Genomic_DNA"/>
</dbReference>